<dbReference type="SUPFAM" id="SSF56219">
    <property type="entry name" value="DNase I-like"/>
    <property type="match status" value="1"/>
</dbReference>
<dbReference type="GO" id="GO:0005737">
    <property type="term" value="C:cytoplasm"/>
    <property type="evidence" value="ECO:0007669"/>
    <property type="project" value="TreeGrafter"/>
</dbReference>
<protein>
    <recommendedName>
        <fullName evidence="3">Endonuclease/exonuclease/phosphatase</fullName>
    </recommendedName>
</protein>
<dbReference type="Proteomes" id="UP000274822">
    <property type="component" value="Unassembled WGS sequence"/>
</dbReference>
<gene>
    <name evidence="1" type="ORF">BC938DRAFT_476545</name>
</gene>
<dbReference type="GO" id="GO:0004439">
    <property type="term" value="F:phosphatidylinositol-4,5-bisphosphate 5-phosphatase activity"/>
    <property type="evidence" value="ECO:0007669"/>
    <property type="project" value="TreeGrafter"/>
</dbReference>
<dbReference type="GO" id="GO:0046856">
    <property type="term" value="P:phosphatidylinositol dephosphorylation"/>
    <property type="evidence" value="ECO:0007669"/>
    <property type="project" value="InterPro"/>
</dbReference>
<dbReference type="PANTHER" id="PTHR11200:SF257">
    <property type="entry name" value="PHOSPHOINOSITIDE 5-PHOSPHATASE"/>
    <property type="match status" value="1"/>
</dbReference>
<dbReference type="InterPro" id="IPR036691">
    <property type="entry name" value="Endo/exonu/phosph_ase_sf"/>
</dbReference>
<dbReference type="Gene3D" id="3.60.10.10">
    <property type="entry name" value="Endonuclease/exonuclease/phosphatase"/>
    <property type="match status" value="1"/>
</dbReference>
<dbReference type="PANTHER" id="PTHR11200">
    <property type="entry name" value="INOSITOL 5-PHOSPHATASE"/>
    <property type="match status" value="1"/>
</dbReference>
<dbReference type="InterPro" id="IPR046985">
    <property type="entry name" value="IP5"/>
</dbReference>
<evidence type="ECO:0008006" key="3">
    <source>
        <dbReference type="Google" id="ProtNLM"/>
    </source>
</evidence>
<organism evidence="1 2">
    <name type="scientific">Jimgerdemannia flammicorona</name>
    <dbReference type="NCBI Taxonomy" id="994334"/>
    <lineage>
        <taxon>Eukaryota</taxon>
        <taxon>Fungi</taxon>
        <taxon>Fungi incertae sedis</taxon>
        <taxon>Mucoromycota</taxon>
        <taxon>Mucoromycotina</taxon>
        <taxon>Endogonomycetes</taxon>
        <taxon>Endogonales</taxon>
        <taxon>Endogonaceae</taxon>
        <taxon>Jimgerdemannia</taxon>
    </lineage>
</organism>
<accession>A0A433PGC0</accession>
<sequence length="252" mass="27502">MVQCEISRRVLYLHLTSNLGTNDSWRGGADEIFARHQNLWAENGDGLSRIYAGTGALKSSVTRTGKVTLASVLGDATKSVNRFYINNFQDKAKQEVIDLLLGKLVHQKGIVIHDPVNDSVNEALVTRTKEYSTTSKITVFAGTYNLNGKSSKGESLAPWLLNLSAGTCDFISDTSPYLSRHGGARNLRNWVPGNCGVVSAAGWCSSGSRYVLLRSDQLVGAALIVYAKESVVAHVRNVECSIKKVCLRTRMH</sequence>
<name>A0A433PGC0_9FUNG</name>
<keyword evidence="2" id="KW-1185">Reference proteome</keyword>
<evidence type="ECO:0000313" key="1">
    <source>
        <dbReference type="EMBL" id="RUS16545.1"/>
    </source>
</evidence>
<dbReference type="AlphaFoldDB" id="A0A433PGC0"/>
<reference evidence="1 2" key="1">
    <citation type="journal article" date="2018" name="New Phytol.">
        <title>Phylogenomics of Endogonaceae and evolution of mycorrhizas within Mucoromycota.</title>
        <authorList>
            <person name="Chang Y."/>
            <person name="Desiro A."/>
            <person name="Na H."/>
            <person name="Sandor L."/>
            <person name="Lipzen A."/>
            <person name="Clum A."/>
            <person name="Barry K."/>
            <person name="Grigoriev I.V."/>
            <person name="Martin F.M."/>
            <person name="Stajich J.E."/>
            <person name="Smith M.E."/>
            <person name="Bonito G."/>
            <person name="Spatafora J.W."/>
        </authorList>
    </citation>
    <scope>NUCLEOTIDE SEQUENCE [LARGE SCALE GENOMIC DNA]</scope>
    <source>
        <strain evidence="1 2">AD002</strain>
    </source>
</reference>
<dbReference type="EMBL" id="RBNJ01024115">
    <property type="protein sequence ID" value="RUS16545.1"/>
    <property type="molecule type" value="Genomic_DNA"/>
</dbReference>
<comment type="caution">
    <text evidence="1">The sequence shown here is derived from an EMBL/GenBank/DDBJ whole genome shotgun (WGS) entry which is preliminary data.</text>
</comment>
<dbReference type="GO" id="GO:0016020">
    <property type="term" value="C:membrane"/>
    <property type="evidence" value="ECO:0007669"/>
    <property type="project" value="TreeGrafter"/>
</dbReference>
<dbReference type="GO" id="GO:0043813">
    <property type="term" value="F:phosphatidylinositol-3,5-bisphosphate 5-phosphatase activity"/>
    <property type="evidence" value="ECO:0007669"/>
    <property type="project" value="TreeGrafter"/>
</dbReference>
<proteinExistence type="predicted"/>
<evidence type="ECO:0000313" key="2">
    <source>
        <dbReference type="Proteomes" id="UP000274822"/>
    </source>
</evidence>